<protein>
    <recommendedName>
        <fullName evidence="1">AMP-binding enzyme C-terminal domain-containing protein</fullName>
    </recommendedName>
</protein>
<dbReference type="Proteomes" id="UP000656732">
    <property type="component" value="Unassembled WGS sequence"/>
</dbReference>
<dbReference type="InterPro" id="IPR025110">
    <property type="entry name" value="AMP-bd_C"/>
</dbReference>
<keyword evidence="3" id="KW-1185">Reference proteome</keyword>
<dbReference type="RefSeq" id="WP_189561221.1">
    <property type="nucleotide sequence ID" value="NZ_BMTE01000018.1"/>
</dbReference>
<organism evidence="2 3">
    <name type="scientific">Streptomyces pilosus</name>
    <dbReference type="NCBI Taxonomy" id="28893"/>
    <lineage>
        <taxon>Bacteria</taxon>
        <taxon>Bacillati</taxon>
        <taxon>Actinomycetota</taxon>
        <taxon>Actinomycetes</taxon>
        <taxon>Kitasatosporales</taxon>
        <taxon>Streptomycetaceae</taxon>
        <taxon>Streptomyces</taxon>
    </lineage>
</organism>
<dbReference type="Gene3D" id="3.30.300.30">
    <property type="match status" value="1"/>
</dbReference>
<gene>
    <name evidence="2" type="ORF">GCM10010280_60400</name>
</gene>
<proteinExistence type="predicted"/>
<comment type="caution">
    <text evidence="2">The sequence shown here is derived from an EMBL/GenBank/DDBJ whole genome shotgun (WGS) entry which is preliminary data.</text>
</comment>
<evidence type="ECO:0000313" key="3">
    <source>
        <dbReference type="Proteomes" id="UP000656732"/>
    </source>
</evidence>
<sequence>MTFLPSPGLFEDAPDADLDSGFFALEGELLELACVRECAVVHTELPELGGALVVAFVPLAPEQEIAGRRAVLAACQRNLPALYAHAVAVDELPRTAEGAVRDGELLDGVMPQLARDLMSPMAMSD</sequence>
<dbReference type="InterPro" id="IPR045851">
    <property type="entry name" value="AMP-bd_C_sf"/>
</dbReference>
<name>A0A918F4Q0_9ACTN</name>
<dbReference type="Pfam" id="PF13193">
    <property type="entry name" value="AMP-binding_C"/>
    <property type="match status" value="1"/>
</dbReference>
<dbReference type="AlphaFoldDB" id="A0A918F4Q0"/>
<dbReference type="SUPFAM" id="SSF56801">
    <property type="entry name" value="Acetyl-CoA synthetase-like"/>
    <property type="match status" value="1"/>
</dbReference>
<reference evidence="2" key="1">
    <citation type="journal article" date="2014" name="Int. J. Syst. Evol. Microbiol.">
        <title>Complete genome sequence of Corynebacterium casei LMG S-19264T (=DSM 44701T), isolated from a smear-ripened cheese.</title>
        <authorList>
            <consortium name="US DOE Joint Genome Institute (JGI-PGF)"/>
            <person name="Walter F."/>
            <person name="Albersmeier A."/>
            <person name="Kalinowski J."/>
            <person name="Ruckert C."/>
        </authorList>
    </citation>
    <scope>NUCLEOTIDE SEQUENCE</scope>
    <source>
        <strain evidence="2">JCM 4403</strain>
    </source>
</reference>
<evidence type="ECO:0000313" key="2">
    <source>
        <dbReference type="EMBL" id="GGR04352.1"/>
    </source>
</evidence>
<dbReference type="EMBL" id="BMTU01000017">
    <property type="protein sequence ID" value="GGR04352.1"/>
    <property type="molecule type" value="Genomic_DNA"/>
</dbReference>
<evidence type="ECO:0000259" key="1">
    <source>
        <dbReference type="Pfam" id="PF13193"/>
    </source>
</evidence>
<accession>A0A918F4Q0</accession>
<reference evidence="2" key="2">
    <citation type="submission" date="2020-09" db="EMBL/GenBank/DDBJ databases">
        <authorList>
            <person name="Sun Q."/>
            <person name="Ohkuma M."/>
        </authorList>
    </citation>
    <scope>NUCLEOTIDE SEQUENCE</scope>
    <source>
        <strain evidence="2">JCM 4403</strain>
    </source>
</reference>
<feature type="domain" description="AMP-binding enzyme C-terminal" evidence="1">
    <location>
        <begin position="26"/>
        <end position="98"/>
    </location>
</feature>